<feature type="region of interest" description="Disordered" evidence="1">
    <location>
        <begin position="1"/>
        <end position="79"/>
    </location>
</feature>
<reference evidence="4" key="1">
    <citation type="submission" date="2014-01" db="EMBL/GenBank/DDBJ databases">
        <title>The Genome Sequence of Anopheles farauti FAR1 (V2).</title>
        <authorList>
            <consortium name="The Broad Institute Genomics Platform"/>
            <person name="Neafsey D.E."/>
            <person name="Besansky N."/>
            <person name="Howell P."/>
            <person name="Walton C."/>
            <person name="Young S.K."/>
            <person name="Zeng Q."/>
            <person name="Gargeya S."/>
            <person name="Fitzgerald M."/>
            <person name="Haas B."/>
            <person name="Abouelleil A."/>
            <person name="Allen A.W."/>
            <person name="Alvarado L."/>
            <person name="Arachchi H.M."/>
            <person name="Berlin A.M."/>
            <person name="Chapman S.B."/>
            <person name="Gainer-Dewar J."/>
            <person name="Goldberg J."/>
            <person name="Griggs A."/>
            <person name="Gujja S."/>
            <person name="Hansen M."/>
            <person name="Howarth C."/>
            <person name="Imamovic A."/>
            <person name="Ireland A."/>
            <person name="Larimer J."/>
            <person name="McCowan C."/>
            <person name="Murphy C."/>
            <person name="Pearson M."/>
            <person name="Poon T.W."/>
            <person name="Priest M."/>
            <person name="Roberts A."/>
            <person name="Saif S."/>
            <person name="Shea T."/>
            <person name="Sisk P."/>
            <person name="Sykes S."/>
            <person name="Wortman J."/>
            <person name="Nusbaum C."/>
            <person name="Birren B."/>
        </authorList>
    </citation>
    <scope>NUCLEOTIDE SEQUENCE [LARGE SCALE GENOMIC DNA]</scope>
    <source>
        <strain evidence="4">FAR1</strain>
    </source>
</reference>
<feature type="compositionally biased region" description="Basic and acidic residues" evidence="1">
    <location>
        <begin position="161"/>
        <end position="180"/>
    </location>
</feature>
<evidence type="ECO:0000313" key="4">
    <source>
        <dbReference type="Proteomes" id="UP000075886"/>
    </source>
</evidence>
<name>A0A182Q119_9DIPT</name>
<dbReference type="Gene3D" id="2.60.40.10">
    <property type="entry name" value="Immunoglobulins"/>
    <property type="match status" value="1"/>
</dbReference>
<protein>
    <recommendedName>
        <fullName evidence="2">Immunoglobulin domain-containing protein</fullName>
    </recommendedName>
</protein>
<dbReference type="Proteomes" id="UP000075886">
    <property type="component" value="Unassembled WGS sequence"/>
</dbReference>
<evidence type="ECO:0000259" key="2">
    <source>
        <dbReference type="SMART" id="SM00409"/>
    </source>
</evidence>
<dbReference type="AlphaFoldDB" id="A0A182Q119"/>
<reference evidence="3" key="2">
    <citation type="submission" date="2020-05" db="UniProtKB">
        <authorList>
            <consortium name="EnsemblMetazoa"/>
        </authorList>
    </citation>
    <scope>IDENTIFICATION</scope>
    <source>
        <strain evidence="3">FAR1</strain>
    </source>
</reference>
<dbReference type="STRING" id="69004.A0A182Q119"/>
<feature type="region of interest" description="Disordered" evidence="1">
    <location>
        <begin position="154"/>
        <end position="180"/>
    </location>
</feature>
<feature type="compositionally biased region" description="Gly residues" evidence="1">
    <location>
        <begin position="56"/>
        <end position="67"/>
    </location>
</feature>
<keyword evidence="4" id="KW-1185">Reference proteome</keyword>
<proteinExistence type="predicted"/>
<dbReference type="EnsemblMetazoa" id="AFAF000941-RA">
    <property type="protein sequence ID" value="AFAF000941-PA"/>
    <property type="gene ID" value="AFAF000941"/>
</dbReference>
<dbReference type="SUPFAM" id="SSF48726">
    <property type="entry name" value="Immunoglobulin"/>
    <property type="match status" value="1"/>
</dbReference>
<sequence length="180" mass="18240">MLDEPVDVTSEPVEQDLSLSASSSSSSSVSSSGSSSSPSASSTSSAAFVPHNGAGSYAGGSSAGGSPIGTSSFKGGGQMEVELGGSVTLQCPQGSLGCWSHLDSASARLKGHGTGSYGQMGQLSLKDVVYQDAGTYKCVGQSAGSRKKLDVFRTDSTAVKGKGDTSDRNRLRREPPHRVN</sequence>
<feature type="domain" description="Immunoglobulin" evidence="2">
    <location>
        <begin position="76"/>
        <end position="152"/>
    </location>
</feature>
<feature type="compositionally biased region" description="Low complexity" evidence="1">
    <location>
        <begin position="18"/>
        <end position="47"/>
    </location>
</feature>
<accession>A0A182Q119</accession>
<dbReference type="VEuPathDB" id="VectorBase:AFAF000941"/>
<dbReference type="InterPro" id="IPR013783">
    <property type="entry name" value="Ig-like_fold"/>
</dbReference>
<evidence type="ECO:0000256" key="1">
    <source>
        <dbReference type="SAM" id="MobiDB-lite"/>
    </source>
</evidence>
<dbReference type="InterPro" id="IPR036179">
    <property type="entry name" value="Ig-like_dom_sf"/>
</dbReference>
<organism evidence="3 4">
    <name type="scientific">Anopheles farauti</name>
    <dbReference type="NCBI Taxonomy" id="69004"/>
    <lineage>
        <taxon>Eukaryota</taxon>
        <taxon>Metazoa</taxon>
        <taxon>Ecdysozoa</taxon>
        <taxon>Arthropoda</taxon>
        <taxon>Hexapoda</taxon>
        <taxon>Insecta</taxon>
        <taxon>Pterygota</taxon>
        <taxon>Neoptera</taxon>
        <taxon>Endopterygota</taxon>
        <taxon>Diptera</taxon>
        <taxon>Nematocera</taxon>
        <taxon>Culicoidea</taxon>
        <taxon>Culicidae</taxon>
        <taxon>Anophelinae</taxon>
        <taxon>Anopheles</taxon>
    </lineage>
</organism>
<dbReference type="SMART" id="SM00409">
    <property type="entry name" value="IG"/>
    <property type="match status" value="1"/>
</dbReference>
<dbReference type="InterPro" id="IPR003599">
    <property type="entry name" value="Ig_sub"/>
</dbReference>
<evidence type="ECO:0000313" key="3">
    <source>
        <dbReference type="EnsemblMetazoa" id="AFAF000941-PA"/>
    </source>
</evidence>
<dbReference type="EMBL" id="AXCN02002138">
    <property type="status" value="NOT_ANNOTATED_CDS"/>
    <property type="molecule type" value="Genomic_DNA"/>
</dbReference>